<feature type="binding site" evidence="9">
    <location>
        <position position="154"/>
    </location>
    <ligand>
        <name>1-deoxy-D-xylulose 5-phosphate</name>
        <dbReference type="ChEBI" id="CHEBI:57792"/>
    </ligand>
</feature>
<feature type="binding site" evidence="9">
    <location>
        <position position="153"/>
    </location>
    <ligand>
        <name>1-deoxy-D-xylulose 5-phosphate</name>
        <dbReference type="ChEBI" id="CHEBI:57792"/>
    </ligand>
</feature>
<comment type="similarity">
    <text evidence="2 9">Belongs to the DXR family.</text>
</comment>
<accession>A0ABT5MUP7</accession>
<feature type="binding site" evidence="9">
    <location>
        <position position="226"/>
    </location>
    <ligand>
        <name>Mn(2+)</name>
        <dbReference type="ChEBI" id="CHEBI:29035"/>
    </ligand>
</feature>
<feature type="binding site" evidence="9">
    <location>
        <position position="127"/>
    </location>
    <ligand>
        <name>1-deoxy-D-xylulose 5-phosphate</name>
        <dbReference type="ChEBI" id="CHEBI:57792"/>
    </ligand>
</feature>
<feature type="binding site" evidence="9">
    <location>
        <position position="14"/>
    </location>
    <ligand>
        <name>NADPH</name>
        <dbReference type="ChEBI" id="CHEBI:57783"/>
    </ligand>
</feature>
<dbReference type="Gene3D" id="3.40.50.720">
    <property type="entry name" value="NAD(P)-binding Rossmann-like Domain"/>
    <property type="match status" value="1"/>
</dbReference>
<name>A0ABT5MUP7_9BURK</name>
<sequence>MTQQRLTVLGSTGSIGQSTLDVVARHPERYEIFALTASTQVDKMLAQCAAFKPRHVVMVSEAHGRALAEQIRAHQWPIEVHTGAAALEWVAAHPEVDSVMAAIVGAAGLAACLAAARSGKRLMLANKEALVVGGEVFLQAVREGGAVLLPIDSEHSAIFQSLPEDPSSWERRVRKIILTASGGPFRTRDPDTLRDVTPEQACAHPNWVMGRKISVDSATMMNKALEVIEARYLFGLPPSRIEVVIHPQSIVHSMVQYHDTAVVAQLGVPDMRAPIAYGLAWPERIDSGAEHLDFTALPAMTFSKPDARLFPGLQLAWDALNGPSGTAAVLNAANEIAVDAFLNRRIRFDQIHHTNVATMAAVLPESPTTLADLLALDERARRSALEFVQRIQA</sequence>
<dbReference type="EMBL" id="JAQSIP010000002">
    <property type="protein sequence ID" value="MDD0837766.1"/>
    <property type="molecule type" value="Genomic_DNA"/>
</dbReference>
<feature type="binding site" evidence="9">
    <location>
        <position position="13"/>
    </location>
    <ligand>
        <name>NADPH</name>
        <dbReference type="ChEBI" id="CHEBI:57783"/>
    </ligand>
</feature>
<dbReference type="InterPro" id="IPR013512">
    <property type="entry name" value="DXP_reductoisomerase_N"/>
</dbReference>
<feature type="binding site" evidence="9">
    <location>
        <position position="222"/>
    </location>
    <ligand>
        <name>1-deoxy-D-xylulose 5-phosphate</name>
        <dbReference type="ChEBI" id="CHEBI:57792"/>
    </ligand>
</feature>
<comment type="pathway">
    <text evidence="1 9">Isoprenoid biosynthesis; isopentenyl diphosphate biosynthesis via DXP pathway; isopentenyl diphosphate from 1-deoxy-D-xylulose 5-phosphate: step 1/6.</text>
</comment>
<reference evidence="13 14" key="1">
    <citation type="submission" date="2023-02" db="EMBL/GenBank/DDBJ databases">
        <title>Bacterial whole genomic sequence of Curvibacter sp. HBC61.</title>
        <authorList>
            <person name="Le V."/>
            <person name="Ko S.-R."/>
            <person name="Ahn C.-Y."/>
            <person name="Oh H.-M."/>
        </authorList>
    </citation>
    <scope>NUCLEOTIDE SEQUENCE [LARGE SCALE GENOMIC DNA]</scope>
    <source>
        <strain evidence="13 14">HBC61</strain>
    </source>
</reference>
<dbReference type="PANTHER" id="PTHR30525">
    <property type="entry name" value="1-DEOXY-D-XYLULOSE 5-PHOSPHATE REDUCTOISOMERASE"/>
    <property type="match status" value="1"/>
</dbReference>
<keyword evidence="9" id="KW-0460">Magnesium</keyword>
<dbReference type="RefSeq" id="WP_273949036.1">
    <property type="nucleotide sequence ID" value="NZ_JAQSIP010000002.1"/>
</dbReference>
<evidence type="ECO:0000256" key="6">
    <source>
        <dbReference type="ARBA" id="ARBA00023211"/>
    </source>
</evidence>
<dbReference type="PANTHER" id="PTHR30525:SF0">
    <property type="entry name" value="1-DEOXY-D-XYLULOSE 5-PHOSPHATE REDUCTOISOMERASE, CHLOROPLASTIC"/>
    <property type="match status" value="1"/>
</dbReference>
<feature type="binding site" evidence="9">
    <location>
        <position position="128"/>
    </location>
    <ligand>
        <name>NADPH</name>
        <dbReference type="ChEBI" id="CHEBI:57783"/>
    </ligand>
</feature>
<evidence type="ECO:0000313" key="14">
    <source>
        <dbReference type="Proteomes" id="UP001528673"/>
    </source>
</evidence>
<keyword evidence="3 9" id="KW-0479">Metal-binding</keyword>
<dbReference type="SUPFAM" id="SSF69055">
    <property type="entry name" value="1-deoxy-D-xylulose-5-phosphate reductoisomerase, C-terminal domain"/>
    <property type="match status" value="1"/>
</dbReference>
<keyword evidence="6 9" id="KW-0464">Manganese</keyword>
<feature type="binding site" evidence="9">
    <location>
        <position position="226"/>
    </location>
    <ligand>
        <name>1-deoxy-D-xylulose 5-phosphate</name>
        <dbReference type="ChEBI" id="CHEBI:57792"/>
    </ligand>
</feature>
<dbReference type="NCBIfam" id="TIGR00243">
    <property type="entry name" value="Dxr"/>
    <property type="match status" value="1"/>
</dbReference>
<dbReference type="HAMAP" id="MF_00183">
    <property type="entry name" value="DXP_reductoisom"/>
    <property type="match status" value="1"/>
</dbReference>
<feature type="binding site" evidence="9">
    <location>
        <position position="210"/>
    </location>
    <ligand>
        <name>NADPH</name>
        <dbReference type="ChEBI" id="CHEBI:57783"/>
    </ligand>
</feature>
<dbReference type="NCBIfam" id="NF009114">
    <property type="entry name" value="PRK12464.1"/>
    <property type="match status" value="1"/>
</dbReference>
<dbReference type="InterPro" id="IPR003821">
    <property type="entry name" value="DXP_reductoisomerase"/>
</dbReference>
<evidence type="ECO:0000259" key="11">
    <source>
        <dbReference type="Pfam" id="PF08436"/>
    </source>
</evidence>
<feature type="binding site" evidence="9">
    <location>
        <position position="154"/>
    </location>
    <ligand>
        <name>Mn(2+)</name>
        <dbReference type="ChEBI" id="CHEBI:29035"/>
    </ligand>
</feature>
<keyword evidence="4 9" id="KW-0521">NADP</keyword>
<evidence type="ECO:0000256" key="7">
    <source>
        <dbReference type="ARBA" id="ARBA00023229"/>
    </source>
</evidence>
<dbReference type="SUPFAM" id="SSF55347">
    <property type="entry name" value="Glyceraldehyde-3-phosphate dehydrogenase-like, C-terminal domain"/>
    <property type="match status" value="1"/>
</dbReference>
<dbReference type="Pfam" id="PF02670">
    <property type="entry name" value="DXP_reductoisom"/>
    <property type="match status" value="1"/>
</dbReference>
<comment type="caution">
    <text evidence="9">Lacks conserved residue(s) required for the propagation of feature annotation.</text>
</comment>
<feature type="domain" description="1-deoxy-D-xylulose 5-phosphate reductoisomerase C-terminal" evidence="11">
    <location>
        <begin position="148"/>
        <end position="234"/>
    </location>
</feature>
<feature type="binding site" evidence="9">
    <location>
        <position position="12"/>
    </location>
    <ligand>
        <name>NADPH</name>
        <dbReference type="ChEBI" id="CHEBI:57783"/>
    </ligand>
</feature>
<dbReference type="InterPro" id="IPR036169">
    <property type="entry name" value="DXPR_C_sf"/>
</dbReference>
<protein>
    <recommendedName>
        <fullName evidence="9">1-deoxy-D-xylulose 5-phosphate reductoisomerase</fullName>
        <shortName evidence="9">DXP reductoisomerase</shortName>
        <ecNumber evidence="9">1.1.1.267</ecNumber>
    </recommendedName>
    <alternativeName>
        <fullName evidence="9">1-deoxyxylulose-5-phosphate reductoisomerase</fullName>
    </alternativeName>
    <alternativeName>
        <fullName evidence="9">2-C-methyl-D-erythritol 4-phosphate synthase</fullName>
    </alternativeName>
</protein>
<feature type="binding site" evidence="9">
    <location>
        <position position="204"/>
    </location>
    <ligand>
        <name>1-deoxy-D-xylulose 5-phosphate</name>
        <dbReference type="ChEBI" id="CHEBI:57792"/>
    </ligand>
</feature>
<feature type="binding site" evidence="9">
    <location>
        <position position="126"/>
    </location>
    <ligand>
        <name>NADPH</name>
        <dbReference type="ChEBI" id="CHEBI:57783"/>
    </ligand>
</feature>
<evidence type="ECO:0000259" key="10">
    <source>
        <dbReference type="Pfam" id="PF02670"/>
    </source>
</evidence>
<organism evidence="13 14">
    <name type="scientific">Curvibacter cyanobacteriorum</name>
    <dbReference type="NCBI Taxonomy" id="3026422"/>
    <lineage>
        <taxon>Bacteria</taxon>
        <taxon>Pseudomonadati</taxon>
        <taxon>Pseudomonadota</taxon>
        <taxon>Betaproteobacteria</taxon>
        <taxon>Burkholderiales</taxon>
        <taxon>Comamonadaceae</taxon>
        <taxon>Curvibacter</taxon>
    </lineage>
</organism>
<comment type="function">
    <text evidence="9">Catalyzes the NADPH-dependent rearrangement and reduction of 1-deoxy-D-xylulose-5-phosphate (DXP) to 2-C-methyl-D-erythritol 4-phosphate (MEP).</text>
</comment>
<dbReference type="GO" id="GO:0030604">
    <property type="term" value="F:1-deoxy-D-xylulose-5-phosphate reductoisomerase activity"/>
    <property type="evidence" value="ECO:0007669"/>
    <property type="project" value="UniProtKB-EC"/>
</dbReference>
<dbReference type="InterPro" id="IPR036291">
    <property type="entry name" value="NAD(P)-bd_dom_sf"/>
</dbReference>
<dbReference type="Pfam" id="PF08436">
    <property type="entry name" value="DXP_redisom_C"/>
    <property type="match status" value="1"/>
</dbReference>
<evidence type="ECO:0000256" key="5">
    <source>
        <dbReference type="ARBA" id="ARBA00023002"/>
    </source>
</evidence>
<dbReference type="InterPro" id="IPR026877">
    <property type="entry name" value="DXPR_C"/>
</dbReference>
<evidence type="ECO:0000259" key="12">
    <source>
        <dbReference type="Pfam" id="PF13288"/>
    </source>
</evidence>
<feature type="binding site" evidence="9">
    <location>
        <position position="152"/>
    </location>
    <ligand>
        <name>Mn(2+)</name>
        <dbReference type="ChEBI" id="CHEBI:29035"/>
    </ligand>
</feature>
<proteinExistence type="inferred from homology"/>
<dbReference type="InterPro" id="IPR013644">
    <property type="entry name" value="DXP_reductoisomerase_C"/>
</dbReference>
<dbReference type="Pfam" id="PF13288">
    <property type="entry name" value="DXPR_C"/>
    <property type="match status" value="1"/>
</dbReference>
<dbReference type="Proteomes" id="UP001528673">
    <property type="component" value="Unassembled WGS sequence"/>
</dbReference>
<keyword evidence="7 9" id="KW-0414">Isoprene biosynthesis</keyword>
<feature type="domain" description="DXP reductoisomerase C-terminal" evidence="12">
    <location>
        <begin position="266"/>
        <end position="382"/>
    </location>
</feature>
<keyword evidence="14" id="KW-1185">Reference proteome</keyword>
<feature type="binding site" evidence="9">
    <location>
        <position position="217"/>
    </location>
    <ligand>
        <name>1-deoxy-D-xylulose 5-phosphate</name>
        <dbReference type="ChEBI" id="CHEBI:57792"/>
    </ligand>
</feature>
<comment type="caution">
    <text evidence="13">The sequence shown here is derived from an EMBL/GenBank/DDBJ whole genome shotgun (WGS) entry which is preliminary data.</text>
</comment>
<feature type="binding site" evidence="9">
    <location>
        <position position="15"/>
    </location>
    <ligand>
        <name>NADPH</name>
        <dbReference type="ChEBI" id="CHEBI:57783"/>
    </ligand>
</feature>
<feature type="domain" description="1-deoxy-D-xylulose 5-phosphate reductoisomerase N-terminal" evidence="10">
    <location>
        <begin position="6"/>
        <end position="134"/>
    </location>
</feature>
<keyword evidence="5 9" id="KW-0560">Oxidoreductase</keyword>
<evidence type="ECO:0000256" key="2">
    <source>
        <dbReference type="ARBA" id="ARBA00006825"/>
    </source>
</evidence>
<comment type="catalytic activity">
    <reaction evidence="8">
        <text>2-C-methyl-D-erythritol 4-phosphate + NADP(+) = 1-deoxy-D-xylulose 5-phosphate + NADPH + H(+)</text>
        <dbReference type="Rhea" id="RHEA:13717"/>
        <dbReference type="ChEBI" id="CHEBI:15378"/>
        <dbReference type="ChEBI" id="CHEBI:57783"/>
        <dbReference type="ChEBI" id="CHEBI:57792"/>
        <dbReference type="ChEBI" id="CHEBI:58262"/>
        <dbReference type="ChEBI" id="CHEBI:58349"/>
        <dbReference type="EC" id="1.1.1.267"/>
    </reaction>
    <physiologicalReaction direction="right-to-left" evidence="8">
        <dbReference type="Rhea" id="RHEA:13719"/>
    </physiologicalReaction>
</comment>
<evidence type="ECO:0000256" key="1">
    <source>
        <dbReference type="ARBA" id="ARBA00005094"/>
    </source>
</evidence>
<dbReference type="PIRSF" id="PIRSF006205">
    <property type="entry name" value="Dxp_reductismrs"/>
    <property type="match status" value="1"/>
</dbReference>
<comment type="cofactor">
    <cofactor evidence="9">
        <name>Mg(2+)</name>
        <dbReference type="ChEBI" id="CHEBI:18420"/>
    </cofactor>
    <cofactor evidence="9">
        <name>Mn(2+)</name>
        <dbReference type="ChEBI" id="CHEBI:29035"/>
    </cofactor>
</comment>
<evidence type="ECO:0000256" key="8">
    <source>
        <dbReference type="ARBA" id="ARBA00048543"/>
    </source>
</evidence>
<evidence type="ECO:0000256" key="4">
    <source>
        <dbReference type="ARBA" id="ARBA00022857"/>
    </source>
</evidence>
<feature type="binding site" evidence="9">
    <location>
        <position position="181"/>
    </location>
    <ligand>
        <name>1-deoxy-D-xylulose 5-phosphate</name>
        <dbReference type="ChEBI" id="CHEBI:57792"/>
    </ligand>
</feature>
<dbReference type="EC" id="1.1.1.267" evidence="9"/>
<evidence type="ECO:0000313" key="13">
    <source>
        <dbReference type="EMBL" id="MDD0837766.1"/>
    </source>
</evidence>
<dbReference type="SUPFAM" id="SSF51735">
    <property type="entry name" value="NAD(P)-binding Rossmann-fold domains"/>
    <property type="match status" value="1"/>
</dbReference>
<dbReference type="Gene3D" id="1.10.1740.10">
    <property type="match status" value="1"/>
</dbReference>
<feature type="binding site" evidence="9">
    <location>
        <position position="223"/>
    </location>
    <ligand>
        <name>1-deoxy-D-xylulose 5-phosphate</name>
        <dbReference type="ChEBI" id="CHEBI:57792"/>
    </ligand>
</feature>
<evidence type="ECO:0000256" key="3">
    <source>
        <dbReference type="ARBA" id="ARBA00022723"/>
    </source>
</evidence>
<gene>
    <name evidence="9" type="primary">dxr</name>
    <name evidence="13" type="ORF">PSQ40_04200</name>
</gene>
<evidence type="ECO:0000256" key="9">
    <source>
        <dbReference type="HAMAP-Rule" id="MF_00183"/>
    </source>
</evidence>